<dbReference type="GO" id="GO:0015031">
    <property type="term" value="P:protein transport"/>
    <property type="evidence" value="ECO:0007669"/>
    <property type="project" value="UniProtKB-KW"/>
</dbReference>
<keyword evidence="1" id="KW-0812">Transmembrane</keyword>
<dbReference type="Pfam" id="PF05758">
    <property type="entry name" value="Ycf1"/>
    <property type="match status" value="2"/>
</dbReference>
<keyword evidence="1 2" id="KW-0150">Chloroplast</keyword>
<dbReference type="GO" id="GO:0009706">
    <property type="term" value="C:chloroplast inner membrane"/>
    <property type="evidence" value="ECO:0007669"/>
    <property type="project" value="UniProtKB-SubCell"/>
</dbReference>
<keyword evidence="1" id="KW-1001">Plastid inner membrane</keyword>
<feature type="transmembrane region" description="Helical" evidence="1">
    <location>
        <begin position="200"/>
        <end position="218"/>
    </location>
</feature>
<reference evidence="2" key="1">
    <citation type="journal article" date="2018" name="Genome Biol. Evol.">
        <title>Mobile Elements Shape Plastome Evolution in Ferns.</title>
        <authorList>
            <person name="Robison T.A."/>
            <person name="Grusz A.L."/>
            <person name="Wolf P.G."/>
            <person name="Mower J.P."/>
            <person name="Fauskee B.D."/>
            <person name="Sosa K."/>
            <person name="Schuettpelz E.L."/>
        </authorList>
    </citation>
    <scope>NUCLEOTIDE SEQUENCE</scope>
</reference>
<sequence length="1703" mass="199567">MNINILSLLHWLKLMGPYMLFGLYYGLLTTLPVGPSQILCVRSFLLGGNLSGLVSLSGSMLAQLIAILAIYCSPIYLLLSKPHVVTILAIPYTLIFCLVIKDFPNYQILRPVTSLRDSRVVRLFLISFLFQILNPILLPSPVLTRLSYLFFFRYSTNKVFLFATFTGWLTGQAAFNHLSRLLLIRVERDSPMLYLLAKRSIYTTFSIVFTLNAVAYLGRSPVSFWTRKFMNESHDKDIAFWKIAEYSDLLWWFFKPWPTSFFDPSRGNRGNRFIKNCRSDMNSSFYKGRTSTYFFEKCLTDGKERLSFAALPSLSIFEKQVYQSIAKFRKSAENRLLYRNWILGKLTKTKIFQKELTDRIKLLDTGYSFSKAMGKRTRLTSRKKRRIPHSCDPPVNNFRIRIPVPQTFLTASELGSARREQYKLETKTKHTSTRNTAEKNVLKNRISKKNRKWKKVNENPLPWELLPVRGTRMFQFMFKNRVLYDDDVQKILKKVKSSSKPKVTWEEIMNLDGEDRAIFLTYLKEERCYKVSQMSLLKAFLGSDSEIFSDGGKKIGGLRKIEDLSIDLAKNIALYLDNDFDAAGGDSDFRYRKLRNVGFPSAKRRRRAVKLVKRYAKISDFRRKFLKGSMRSRRRKTLLWKALQEKIRSAFFIRLMEIPILFQLPIKRLTTSSPKEKFGELGKDADYKPEEQSPDNLLFIEKSLIGESKLVRSAVAARSDIGPIHNGRGYMLVFQSRFRKFIKLPAFIILKTIGRVLLRQDSEWNKDWTKWRKEIHINCTFDGEEFSQDDLPPRWSREGMQVKIVYPFRLKPWHTNGDKKQLTPRKKYMEIKSSESRELKNKIKLKRRRPKFTYLTVLGYQTDIPFGTIQKEISFWKPVRKKIIQVCRRDLPQQINHAYRFINSKFGLEKILKPSSIFLKELKFFSSFGQGRKIPSDFDLTENDWMNTPFTNYVNEMVKPESYIPPRNIGLIAIGGEIHPASIFDKQFVTKDRVEKEFIADSVAVDYVNLLHEKFEADEPDPKEILVDPISISAVSNDTKLANSAKSEQKQSTDFEEIIVEEIIVNLRAFVVEAIEELISVVINLFFTINRIFVHNLNEFVALHTQFTRMLNNINQENNFSLGGKLTRFSSSSQACLYADIWNISVKKDFNLDLLVSSKESNSNHEEQTTQDNNCKGDVSNLYEPDLANSLTSCLDKRSNKIDNESLAKYVAKCVENWGFLNKLHNLDENNWNEWLDCFYKYNFPSVVWRSIAPRRWKVSLDGFTHIERGTANELKRHVSPNKLYSYSIYVKKVFLKDRIRNFNKLRKYRNLMQNLTDFVRDGDIHNFSVRRNILAKRLNSNNRIRKISEAKRDKIGTVVQLHNSNTEMMKYKLQVHLMPWLDLDVAKTKGFFNKKTIKKKTRGPKHPLLNDTDRYDSAVDINGIFENVSDELYEILLEEREDANYIFRWKWRLEAELEKIRNLIALTRMLENNQDLDTLCANTEVNSDLLNFHFNVATRLGFFENISFISAHRLSIALDDQNLLYKIINPLLKFKSRLKKKAKRRLYRNICNDNYISKLFHIVNERNCKQSCISDIDDLLLPRRRRELRFLRCLLISRKSDPKRYSSHFISEIEETYNGENQQFLHLSGLSEIRRIKRFLWPGYRLEELACIGRFCFGVTTGSRFTMLKIRMYPIFPSQNKGRERCETHLGVKSRFPKLGYF</sequence>
<feature type="transmembrane region" description="Helical" evidence="1">
    <location>
        <begin position="20"/>
        <end position="41"/>
    </location>
</feature>
<protein>
    <recommendedName>
        <fullName evidence="1">Protein TIC 214</fullName>
    </recommendedName>
    <alternativeName>
        <fullName evidence="1">Translocon at the inner envelope membrane of chloroplasts 214</fullName>
    </alternativeName>
</protein>
<comment type="subunit">
    <text evidence="1">Part of the Tic complex.</text>
</comment>
<dbReference type="InterPro" id="IPR008896">
    <property type="entry name" value="TIC214"/>
</dbReference>
<feature type="transmembrane region" description="Helical" evidence="1">
    <location>
        <begin position="159"/>
        <end position="179"/>
    </location>
</feature>
<name>A0A3G5CU67_9MONI</name>
<geneLocation type="chloroplast" evidence="2"/>
<keyword evidence="1" id="KW-0653">Protein transport</keyword>
<feature type="transmembrane region" description="Helical" evidence="1">
    <location>
        <begin position="120"/>
        <end position="139"/>
    </location>
</feature>
<dbReference type="EMBL" id="MH173088">
    <property type="protein sequence ID" value="AYW16392.1"/>
    <property type="molecule type" value="Genomic_DNA"/>
</dbReference>
<dbReference type="PANTHER" id="PTHR33163">
    <property type="entry name" value="PROTEIN TIC 214-RELATED"/>
    <property type="match status" value="1"/>
</dbReference>
<keyword evidence="1 2" id="KW-0934">Plastid</keyword>
<accession>A0A3G5CU67</accession>
<keyword evidence="1" id="KW-1133">Transmembrane helix</keyword>
<feature type="transmembrane region" description="Helical" evidence="1">
    <location>
        <begin position="53"/>
        <end position="77"/>
    </location>
</feature>
<evidence type="ECO:0000313" key="2">
    <source>
        <dbReference type="EMBL" id="AYW16392.1"/>
    </source>
</evidence>
<comment type="subcellular location">
    <subcellularLocation>
        <location evidence="1">Plastid</location>
        <location evidence="1">Chloroplast inner membrane</location>
    </subcellularLocation>
</comment>
<keyword evidence="1" id="KW-0813">Transport</keyword>
<evidence type="ECO:0000256" key="1">
    <source>
        <dbReference type="RuleBase" id="RU364085"/>
    </source>
</evidence>
<comment type="similarity">
    <text evidence="1">Belongs to the TIC214 family.</text>
</comment>
<comment type="function">
    <text evidence="1">Involved in protein precursor import into chloroplasts. May be part of an intermediate translocation complex acting as a protein-conducting channel at the inner envelope.</text>
</comment>
<dbReference type="PANTHER" id="PTHR33163:SF40">
    <property type="entry name" value="PROTEIN TIC 214"/>
    <property type="match status" value="1"/>
</dbReference>
<organism evidence="2">
    <name type="scientific">Llavea cordifolia</name>
    <dbReference type="NCBI Taxonomy" id="40966"/>
    <lineage>
        <taxon>Eukaryota</taxon>
        <taxon>Viridiplantae</taxon>
        <taxon>Streptophyta</taxon>
        <taxon>Embryophyta</taxon>
        <taxon>Tracheophyta</taxon>
        <taxon>Polypodiopsida</taxon>
        <taxon>Polypodiidae</taxon>
        <taxon>Polypodiales</taxon>
        <taxon>Pteridineae</taxon>
        <taxon>Pteridaceae</taxon>
        <taxon>Cryptogrammoideae</taxon>
        <taxon>Llavea</taxon>
    </lineage>
</organism>
<keyword evidence="1" id="KW-0472">Membrane</keyword>
<dbReference type="RefSeq" id="YP_009549243.1">
    <property type="nucleotide sequence ID" value="NC_040216.1"/>
</dbReference>
<gene>
    <name evidence="2" type="primary">ycf1</name>
    <name evidence="1" type="synonym">TIC214</name>
</gene>
<dbReference type="GeneID" id="38747204"/>
<feature type="transmembrane region" description="Helical" evidence="1">
    <location>
        <begin position="83"/>
        <end position="100"/>
    </location>
</feature>
<proteinExistence type="inferred from homology"/>